<keyword evidence="11" id="KW-0969">Cilium</keyword>
<sequence>MRSTFHGLEAAKRAMFAQQSAISTTGHNIANANTPGYTRQRVNLQQTEAYPAPSMNRPQIPGQLGTGVEAGSIQRVREEFLDTQYRGENNKLGYWQARTDALSKMEDIMNEPSDSGLSAVMGQFWQSLQDLSVNPENEGARSVVLQRGEAVVDTFHYLHDSLSSIQKDFGNQVDVTLKEVNSILEQISGLNQQISEIEPNGYLPNDLYDERDRLVDQLSEHINVKVEKIPPGGNALAIAEGAYKISLMTDGGSVELVNGKEFNKIGVTNGTDIDGDGLGDQVDGPVSSFTVNGKTIAVENFSQGNLKGLAEAYGYSKGGETEGIYAGMLNDLDKLAYTFGKLFNDVHSRGYDLEGETGTDFFDGLGQVEGAAASIQMGSLSVKDIAASTEQANGGDGTHAGNLANVPSMLLNQPHKLAGSFNPEVSIDPQSVSSEIKTGTINSFYEGIIGGLGVDAQQALRMAKNSEVLTQSVDTNRQSISSVSLDEEFTNLIKYQHAYNAAARNITVVDEMLDKIINGMGVVGR</sequence>
<dbReference type="STRING" id="1221996.QY95_00839"/>
<keyword evidence="12" id="KW-1185">Reference proteome</keyword>
<feature type="domain" description="Flagellar basal-body/hook protein C-terminal" evidence="9">
    <location>
        <begin position="480"/>
        <end position="518"/>
    </location>
</feature>
<dbReference type="SUPFAM" id="SSF64518">
    <property type="entry name" value="Phase 1 flagellin"/>
    <property type="match status" value="1"/>
</dbReference>
<name>A0A0F5I7J2_BACTR</name>
<evidence type="ECO:0000256" key="5">
    <source>
        <dbReference type="ARBA" id="ARBA00022525"/>
    </source>
</evidence>
<dbReference type="GO" id="GO:0005198">
    <property type="term" value="F:structural molecule activity"/>
    <property type="evidence" value="ECO:0007669"/>
    <property type="project" value="UniProtKB-UniRule"/>
</dbReference>
<keyword evidence="11" id="KW-0966">Cell projection</keyword>
<dbReference type="GO" id="GO:0044780">
    <property type="term" value="P:bacterial-type flagellum assembly"/>
    <property type="evidence" value="ECO:0007669"/>
    <property type="project" value="InterPro"/>
</dbReference>
<dbReference type="EMBL" id="JWIR02000024">
    <property type="protein sequence ID" value="KKB41132.1"/>
    <property type="molecule type" value="Genomic_DNA"/>
</dbReference>
<dbReference type="PANTHER" id="PTHR30033:SF1">
    <property type="entry name" value="FLAGELLAR HOOK-ASSOCIATED PROTEIN 1"/>
    <property type="match status" value="1"/>
</dbReference>
<evidence type="ECO:0000256" key="3">
    <source>
        <dbReference type="ARBA" id="ARBA00009677"/>
    </source>
</evidence>
<proteinExistence type="inferred from homology"/>
<evidence type="ECO:0000313" key="12">
    <source>
        <dbReference type="Proteomes" id="UP000031563"/>
    </source>
</evidence>
<gene>
    <name evidence="7" type="primary">flgK</name>
    <name evidence="11" type="ORF">QY95_00839</name>
</gene>
<accession>A0A0F5I7J2</accession>
<evidence type="ECO:0000256" key="2">
    <source>
        <dbReference type="ARBA" id="ARBA00004613"/>
    </source>
</evidence>
<evidence type="ECO:0000259" key="9">
    <source>
        <dbReference type="Pfam" id="PF06429"/>
    </source>
</evidence>
<keyword evidence="6 7" id="KW-0975">Bacterial flagellum</keyword>
<keyword evidence="5 7" id="KW-0964">Secreted</keyword>
<comment type="caution">
    <text evidence="11">The sequence shown here is derived from an EMBL/GenBank/DDBJ whole genome shotgun (WGS) entry which is preliminary data.</text>
</comment>
<dbReference type="InterPro" id="IPR001444">
    <property type="entry name" value="Flag_bb_rod_N"/>
</dbReference>
<dbReference type="Pfam" id="PF00460">
    <property type="entry name" value="Flg_bb_rod"/>
    <property type="match status" value="1"/>
</dbReference>
<dbReference type="PRINTS" id="PR01005">
    <property type="entry name" value="FLGHOOKAP1"/>
</dbReference>
<dbReference type="RefSeq" id="WP_040047551.1">
    <property type="nucleotide sequence ID" value="NZ_JWIR02000024.1"/>
</dbReference>
<dbReference type="OrthoDB" id="9802553at2"/>
<evidence type="ECO:0000259" key="10">
    <source>
        <dbReference type="Pfam" id="PF22638"/>
    </source>
</evidence>
<dbReference type="Pfam" id="PF22638">
    <property type="entry name" value="FlgK_D1"/>
    <property type="match status" value="1"/>
</dbReference>
<evidence type="ECO:0000256" key="4">
    <source>
        <dbReference type="ARBA" id="ARBA00016244"/>
    </source>
</evidence>
<dbReference type="GO" id="GO:0005576">
    <property type="term" value="C:extracellular region"/>
    <property type="evidence" value="ECO:0007669"/>
    <property type="project" value="UniProtKB-SubCell"/>
</dbReference>
<comment type="similarity">
    <text evidence="3 7">Belongs to the flagella basal body rod proteins family.</text>
</comment>
<feature type="domain" description="Flagellar hook-associated protein FlgK helical" evidence="10">
    <location>
        <begin position="102"/>
        <end position="362"/>
    </location>
</feature>
<comment type="subcellular location">
    <subcellularLocation>
        <location evidence="1 7">Bacterial flagellum</location>
    </subcellularLocation>
    <subcellularLocation>
        <location evidence="2 7">Secreted</location>
    </subcellularLocation>
</comment>
<organism evidence="11 12">
    <name type="scientific">Bacillus thermotolerans</name>
    <name type="common">Quasibacillus thermotolerans</name>
    <dbReference type="NCBI Taxonomy" id="1221996"/>
    <lineage>
        <taxon>Bacteria</taxon>
        <taxon>Bacillati</taxon>
        <taxon>Bacillota</taxon>
        <taxon>Bacilli</taxon>
        <taxon>Bacillales</taxon>
        <taxon>Bacillaceae</taxon>
        <taxon>Bacillus</taxon>
    </lineage>
</organism>
<evidence type="ECO:0000256" key="6">
    <source>
        <dbReference type="ARBA" id="ARBA00023143"/>
    </source>
</evidence>
<evidence type="ECO:0000313" key="11">
    <source>
        <dbReference type="EMBL" id="KKB41132.1"/>
    </source>
</evidence>
<protein>
    <recommendedName>
        <fullName evidence="4 7">Flagellar hook-associated protein 1</fullName>
        <shortName evidence="7">HAP1</shortName>
    </recommendedName>
</protein>
<evidence type="ECO:0000256" key="1">
    <source>
        <dbReference type="ARBA" id="ARBA00004365"/>
    </source>
</evidence>
<dbReference type="InterPro" id="IPR010930">
    <property type="entry name" value="Flg_bb/hook_C_dom"/>
</dbReference>
<feature type="domain" description="Flagellar basal body rod protein N-terminal" evidence="8">
    <location>
        <begin position="8"/>
        <end position="38"/>
    </location>
</feature>
<dbReference type="InterPro" id="IPR053927">
    <property type="entry name" value="FlgK_helical"/>
</dbReference>
<dbReference type="Proteomes" id="UP000031563">
    <property type="component" value="Unassembled WGS sequence"/>
</dbReference>
<evidence type="ECO:0000256" key="7">
    <source>
        <dbReference type="RuleBase" id="RU362065"/>
    </source>
</evidence>
<dbReference type="InterPro" id="IPR002371">
    <property type="entry name" value="FlgK"/>
</dbReference>
<dbReference type="AlphaFoldDB" id="A0A0F5I7J2"/>
<dbReference type="NCBIfam" id="TIGR02492">
    <property type="entry name" value="flgK_ends"/>
    <property type="match status" value="1"/>
</dbReference>
<dbReference type="PANTHER" id="PTHR30033">
    <property type="entry name" value="FLAGELLAR HOOK-ASSOCIATED PROTEIN 1"/>
    <property type="match status" value="1"/>
</dbReference>
<dbReference type="Pfam" id="PF06429">
    <property type="entry name" value="Flg_bbr_C"/>
    <property type="match status" value="1"/>
</dbReference>
<keyword evidence="11" id="KW-0282">Flagellum</keyword>
<evidence type="ECO:0000259" key="8">
    <source>
        <dbReference type="Pfam" id="PF00460"/>
    </source>
</evidence>
<reference evidence="11" key="1">
    <citation type="submission" date="2015-02" db="EMBL/GenBank/DDBJ databases">
        <title>Genome Assembly of Bacillaceae bacterium MTCC 8252.</title>
        <authorList>
            <person name="Verma A."/>
            <person name="Khatri I."/>
            <person name="Mual P."/>
            <person name="Subramanian S."/>
            <person name="Krishnamurthi S."/>
        </authorList>
    </citation>
    <scope>NUCLEOTIDE SEQUENCE [LARGE SCALE GENOMIC DNA]</scope>
    <source>
        <strain evidence="11">MTCC 8252</strain>
    </source>
</reference>
<dbReference type="GO" id="GO:0009424">
    <property type="term" value="C:bacterial-type flagellum hook"/>
    <property type="evidence" value="ECO:0007669"/>
    <property type="project" value="UniProtKB-UniRule"/>
</dbReference>